<name>A0ABR3QM44_9PLEO</name>
<proteinExistence type="predicted"/>
<evidence type="ECO:0000313" key="2">
    <source>
        <dbReference type="Proteomes" id="UP001521785"/>
    </source>
</evidence>
<organism evidence="1 2">
    <name type="scientific">Paraconiothyrium brasiliense</name>
    <dbReference type="NCBI Taxonomy" id="300254"/>
    <lineage>
        <taxon>Eukaryota</taxon>
        <taxon>Fungi</taxon>
        <taxon>Dikarya</taxon>
        <taxon>Ascomycota</taxon>
        <taxon>Pezizomycotina</taxon>
        <taxon>Dothideomycetes</taxon>
        <taxon>Pleosporomycetidae</taxon>
        <taxon>Pleosporales</taxon>
        <taxon>Massarineae</taxon>
        <taxon>Didymosphaeriaceae</taxon>
        <taxon>Paraconiothyrium</taxon>
    </lineage>
</organism>
<sequence>MEVASAQRSVTFGVSVVEYDCQNNNGEGKRCSTTSKFAALPVKLRSKQYDGIKDVPHASFNNTENFGKVKSLINGITTTTDGGHSKMDSNTSPTVKSKQLLDLRSQLRLFADIAIKIIKDEHYVCPEDVEKQINEKLRSDMIPYYVRLVVEAQDHTYSGDAELVNKASALQSKSKESFATRTNKLVEALAPDHGGKADMRRLVDEEFPSSVEGYADS</sequence>
<accession>A0ABR3QM44</accession>
<keyword evidence="2" id="KW-1185">Reference proteome</keyword>
<gene>
    <name evidence="1" type="ORF">SLS60_010833</name>
</gene>
<dbReference type="Proteomes" id="UP001521785">
    <property type="component" value="Unassembled WGS sequence"/>
</dbReference>
<comment type="caution">
    <text evidence="1">The sequence shown here is derived from an EMBL/GenBank/DDBJ whole genome shotgun (WGS) entry which is preliminary data.</text>
</comment>
<dbReference type="EMBL" id="JAKJXO020000019">
    <property type="protein sequence ID" value="KAL1593225.1"/>
    <property type="molecule type" value="Genomic_DNA"/>
</dbReference>
<reference evidence="1 2" key="1">
    <citation type="submission" date="2024-02" db="EMBL/GenBank/DDBJ databases">
        <title>De novo assembly and annotation of 12 fungi associated with fruit tree decline syndrome in Ontario, Canada.</title>
        <authorList>
            <person name="Sulman M."/>
            <person name="Ellouze W."/>
            <person name="Ilyukhin E."/>
        </authorList>
    </citation>
    <scope>NUCLEOTIDE SEQUENCE [LARGE SCALE GENOMIC DNA]</scope>
    <source>
        <strain evidence="1 2">M42-189</strain>
    </source>
</reference>
<evidence type="ECO:0000313" key="1">
    <source>
        <dbReference type="EMBL" id="KAL1593225.1"/>
    </source>
</evidence>
<protein>
    <submittedName>
        <fullName evidence="1">Uncharacterized protein</fullName>
    </submittedName>
</protein>